<dbReference type="GeneID" id="49612812"/>
<name>A0AAD0VSB6_PSEDL</name>
<dbReference type="GO" id="GO:0016829">
    <property type="term" value="F:lyase activity"/>
    <property type="evidence" value="ECO:0007669"/>
    <property type="project" value="UniProtKB-KW"/>
</dbReference>
<dbReference type="InterPro" id="IPR013320">
    <property type="entry name" value="ConA-like_dom_sf"/>
</dbReference>
<dbReference type="SMR" id="A0AAD0VSB6"/>
<dbReference type="InterPro" id="IPR014895">
    <property type="entry name" value="Alginate_lyase_2"/>
</dbReference>
<feature type="domain" description="Alginate lyase 2" evidence="1">
    <location>
        <begin position="3"/>
        <end position="223"/>
    </location>
</feature>
<reference evidence="2 3" key="1">
    <citation type="submission" date="2018-07" db="EMBL/GenBank/DDBJ databases">
        <title>Complete genome sequence of a Pseudomonas plecoglossicida strain pathogenic to the marine fish, Larimichthys crocea.</title>
        <authorList>
            <person name="Tao Z."/>
        </authorList>
    </citation>
    <scope>NUCLEOTIDE SEQUENCE [LARGE SCALE GENOMIC DNA]</scope>
    <source>
        <strain evidence="2 3">XSDHY-P</strain>
    </source>
</reference>
<evidence type="ECO:0000313" key="3">
    <source>
        <dbReference type="Proteomes" id="UP000256503"/>
    </source>
</evidence>
<dbReference type="AlphaFoldDB" id="A0AAD0VSB6"/>
<sequence length="227" mass="24343">MTVNINNLTITTPVPTSPTNPVALELTGAEAIAQLPEVVKVLSDGSIRFSAPTKGASSKSTHRTRCEWKEPVYWSLASADEHINLQEMTLTKVNSAQKVVISQLHVKDDDSPPVKVFWSKGNITLGFRSTFNQASPTNTTLLKGVPLGAKFKVTIRALASGALTVTAECNGHAGSSGRLEMDSSWRSSLLNFHGGVYNQIDYSDSTPAEDGSVCIISKLTLTHSDSN</sequence>
<dbReference type="SUPFAM" id="SSF49899">
    <property type="entry name" value="Concanavalin A-like lectins/glucanases"/>
    <property type="match status" value="1"/>
</dbReference>
<dbReference type="Proteomes" id="UP000256503">
    <property type="component" value="Chromosome"/>
</dbReference>
<dbReference type="RefSeq" id="WP_016391111.1">
    <property type="nucleotide sequence ID" value="NZ_CP031146.1"/>
</dbReference>
<evidence type="ECO:0000259" key="1">
    <source>
        <dbReference type="Pfam" id="PF08787"/>
    </source>
</evidence>
<keyword evidence="2" id="KW-0456">Lyase</keyword>
<dbReference type="EMBL" id="CP031146">
    <property type="protein sequence ID" value="AXM95248.1"/>
    <property type="molecule type" value="Genomic_DNA"/>
</dbReference>
<organism evidence="2 3">
    <name type="scientific">Pseudomonas plecoglossicida</name>
    <dbReference type="NCBI Taxonomy" id="70775"/>
    <lineage>
        <taxon>Bacteria</taxon>
        <taxon>Pseudomonadati</taxon>
        <taxon>Pseudomonadota</taxon>
        <taxon>Gammaproteobacteria</taxon>
        <taxon>Pseudomonadales</taxon>
        <taxon>Pseudomonadaceae</taxon>
        <taxon>Pseudomonas</taxon>
    </lineage>
</organism>
<protein>
    <submittedName>
        <fullName evidence="2">Polysaccharide lyase family 7 protein</fullName>
    </submittedName>
</protein>
<accession>A0AAD0VSB6</accession>
<proteinExistence type="predicted"/>
<evidence type="ECO:0000313" key="2">
    <source>
        <dbReference type="EMBL" id="AXM95248.1"/>
    </source>
</evidence>
<dbReference type="Gene3D" id="2.60.120.200">
    <property type="match status" value="1"/>
</dbReference>
<dbReference type="Pfam" id="PF08787">
    <property type="entry name" value="Alginate_lyase2"/>
    <property type="match status" value="1"/>
</dbReference>
<gene>
    <name evidence="2" type="ORF">DVB73_05220</name>
</gene>